<keyword evidence="4 9" id="KW-0689">Ribosomal protein</keyword>
<evidence type="ECO:0000256" key="7">
    <source>
        <dbReference type="NCBIfam" id="TIGR03672"/>
    </source>
</evidence>
<dbReference type="InterPro" id="IPR019970">
    <property type="entry name" value="Ribosomall_uL4-arc"/>
</dbReference>
<dbReference type="GO" id="GO:0019843">
    <property type="term" value="F:rRNA binding"/>
    <property type="evidence" value="ECO:0007669"/>
    <property type="project" value="UniProtKB-KW"/>
</dbReference>
<evidence type="ECO:0000313" key="10">
    <source>
        <dbReference type="Proteomes" id="UP000809243"/>
    </source>
</evidence>
<evidence type="ECO:0000256" key="6">
    <source>
        <dbReference type="ARBA" id="ARBA00035462"/>
    </source>
</evidence>
<reference evidence="9" key="1">
    <citation type="submission" date="2021-01" db="EMBL/GenBank/DDBJ databases">
        <title>Active Sulfur Cycling in an Early Earth Analoge.</title>
        <authorList>
            <person name="Hahn C.R."/>
            <person name="Youssef N.H."/>
            <person name="Elshahed M."/>
        </authorList>
    </citation>
    <scope>NUCLEOTIDE SEQUENCE</scope>
    <source>
        <strain evidence="9">Zod_Metabat.1151</strain>
    </source>
</reference>
<proteinExistence type="inferred from homology"/>
<evidence type="ECO:0000256" key="2">
    <source>
        <dbReference type="ARBA" id="ARBA00022730"/>
    </source>
</evidence>
<dbReference type="EMBL" id="JAFGDB010000005">
    <property type="protein sequence ID" value="MBN2066891.1"/>
    <property type="molecule type" value="Genomic_DNA"/>
</dbReference>
<gene>
    <name evidence="9" type="ORF">JW744_00300</name>
</gene>
<dbReference type="InterPro" id="IPR045240">
    <property type="entry name" value="Ribosomal_uL4_euk/arch"/>
</dbReference>
<dbReference type="InterPro" id="IPR023574">
    <property type="entry name" value="Ribosomal_uL4_dom_sf"/>
</dbReference>
<keyword evidence="3" id="KW-0694">RNA-binding</keyword>
<comment type="caution">
    <text evidence="9">The sequence shown here is derived from an EMBL/GenBank/DDBJ whole genome shotgun (WGS) entry which is preliminary data.</text>
</comment>
<dbReference type="Proteomes" id="UP000809243">
    <property type="component" value="Unassembled WGS sequence"/>
</dbReference>
<evidence type="ECO:0000256" key="1">
    <source>
        <dbReference type="ARBA" id="ARBA00010528"/>
    </source>
</evidence>
<feature type="compositionally biased region" description="Basic residues" evidence="8">
    <location>
        <begin position="188"/>
        <end position="208"/>
    </location>
</feature>
<evidence type="ECO:0000256" key="8">
    <source>
        <dbReference type="SAM" id="MobiDB-lite"/>
    </source>
</evidence>
<dbReference type="SUPFAM" id="SSF52166">
    <property type="entry name" value="Ribosomal protein L4"/>
    <property type="match status" value="1"/>
</dbReference>
<dbReference type="Pfam" id="PF00573">
    <property type="entry name" value="Ribosomal_L4"/>
    <property type="match status" value="1"/>
</dbReference>
<dbReference type="GO" id="GO:0003735">
    <property type="term" value="F:structural constituent of ribosome"/>
    <property type="evidence" value="ECO:0007669"/>
    <property type="project" value="InterPro"/>
</dbReference>
<evidence type="ECO:0000313" key="9">
    <source>
        <dbReference type="EMBL" id="MBN2066891.1"/>
    </source>
</evidence>
<dbReference type="InterPro" id="IPR002136">
    <property type="entry name" value="Ribosomal_uL4"/>
</dbReference>
<keyword evidence="5" id="KW-0687">Ribonucleoprotein</keyword>
<dbReference type="GO" id="GO:1990904">
    <property type="term" value="C:ribonucleoprotein complex"/>
    <property type="evidence" value="ECO:0007669"/>
    <property type="project" value="UniProtKB-KW"/>
</dbReference>
<feature type="region of interest" description="Disordered" evidence="8">
    <location>
        <begin position="45"/>
        <end position="74"/>
    </location>
</feature>
<dbReference type="GO" id="GO:0005840">
    <property type="term" value="C:ribosome"/>
    <property type="evidence" value="ECO:0007669"/>
    <property type="project" value="UniProtKB-KW"/>
</dbReference>
<organism evidence="9 10">
    <name type="scientific">Candidatus Iainarchaeum sp</name>
    <dbReference type="NCBI Taxonomy" id="3101447"/>
    <lineage>
        <taxon>Archaea</taxon>
        <taxon>Candidatus Iainarchaeota</taxon>
        <taxon>Candidatus Iainarchaeia</taxon>
        <taxon>Candidatus Iainarchaeales</taxon>
        <taxon>Candidatus Iainarchaeaceae</taxon>
        <taxon>Candidatus Iainarchaeum</taxon>
    </lineage>
</organism>
<protein>
    <recommendedName>
        <fullName evidence="6 7">50S ribosomal protein L4</fullName>
    </recommendedName>
</protein>
<dbReference type="GO" id="GO:0006412">
    <property type="term" value="P:translation"/>
    <property type="evidence" value="ECO:0007669"/>
    <property type="project" value="InterPro"/>
</dbReference>
<accession>A0A938YSX2</accession>
<dbReference type="AlphaFoldDB" id="A0A938YSX2"/>
<keyword evidence="2" id="KW-0699">rRNA-binding</keyword>
<feature type="region of interest" description="Disordered" evidence="8">
    <location>
        <begin position="100"/>
        <end position="120"/>
    </location>
</feature>
<dbReference type="NCBIfam" id="TIGR03672">
    <property type="entry name" value="rpl4p_arch"/>
    <property type="match status" value="1"/>
</dbReference>
<dbReference type="Gene3D" id="3.40.1370.10">
    <property type="match status" value="1"/>
</dbReference>
<evidence type="ECO:0000256" key="4">
    <source>
        <dbReference type="ARBA" id="ARBA00022980"/>
    </source>
</evidence>
<comment type="similarity">
    <text evidence="1">Belongs to the universal ribosomal protein uL4 family.</text>
</comment>
<feature type="region of interest" description="Disordered" evidence="8">
    <location>
        <begin position="185"/>
        <end position="208"/>
    </location>
</feature>
<sequence>MKAGVFSLEGKKLHEIELPKQFQGEVDSALIKRAVQSIEAAAIQPRGTKKRAGRQNTARYRGKRDLPSTGRGINVGRARLPRLKNRRDLLYGRVAGIPRAVGGPKAHPPKVEKNRKEKINKKEKRAALESAIAACTKKELVEKRHSLPKEAGLPVIVEDNFEKIAKTKEVLKAFKALGLADDVESAKQKTRKRAGKGKKRGRKKKIKKSVLIVTKENSQVFKAARNLPGVECTIVKHLNAKLLAPGSEPGRLTVWSESAVKELGKGESK</sequence>
<name>A0A938YSX2_9ARCH</name>
<evidence type="ECO:0000256" key="5">
    <source>
        <dbReference type="ARBA" id="ARBA00023274"/>
    </source>
</evidence>
<evidence type="ECO:0000256" key="3">
    <source>
        <dbReference type="ARBA" id="ARBA00022884"/>
    </source>
</evidence>
<dbReference type="PANTHER" id="PTHR19431">
    <property type="entry name" value="60S RIBOSOMAL PROTEIN L4"/>
    <property type="match status" value="1"/>
</dbReference>